<dbReference type="PANTHER" id="PTHR10492:SF93">
    <property type="entry name" value="ATP-DEPENDENT DNA HELICASE"/>
    <property type="match status" value="1"/>
</dbReference>
<keyword evidence="4" id="KW-1185">Reference proteome</keyword>
<keyword evidence="1" id="KW-0378">Hydrolase</keyword>
<proteinExistence type="inferred from homology"/>
<reference evidence="3 4" key="1">
    <citation type="submission" date="2017-10" db="EMBL/GenBank/DDBJ databases">
        <title>Development of genomic resources for the powdery mildew, Erysiphe pulchra.</title>
        <authorList>
            <person name="Wadl P.A."/>
            <person name="Mack B.M."/>
            <person name="Moore G."/>
            <person name="Beltz S.B."/>
        </authorList>
    </citation>
    <scope>NUCLEOTIDE SEQUENCE [LARGE SCALE GENOMIC DNA]</scope>
    <source>
        <strain evidence="3">Cflorida</strain>
    </source>
</reference>
<dbReference type="Gene3D" id="3.40.50.300">
    <property type="entry name" value="P-loop containing nucleotide triphosphate hydrolases"/>
    <property type="match status" value="1"/>
</dbReference>
<accession>A0A2S4PI91</accession>
<dbReference type="GO" id="GO:0043139">
    <property type="term" value="F:5'-3' DNA helicase activity"/>
    <property type="evidence" value="ECO:0007669"/>
    <property type="project" value="UniProtKB-EC"/>
</dbReference>
<keyword evidence="1" id="KW-0234">DNA repair</keyword>
<evidence type="ECO:0000256" key="1">
    <source>
        <dbReference type="RuleBase" id="RU363044"/>
    </source>
</evidence>
<keyword evidence="1" id="KW-0547">Nucleotide-binding</keyword>
<protein>
    <recommendedName>
        <fullName evidence="1">ATP-dependent DNA helicase</fullName>
        <ecNumber evidence="1">5.6.2.3</ecNumber>
    </recommendedName>
</protein>
<keyword evidence="1" id="KW-0347">Helicase</keyword>
<comment type="caution">
    <text evidence="3">The sequence shown here is derived from an EMBL/GenBank/DDBJ whole genome shotgun (WGS) entry which is preliminary data.</text>
</comment>
<dbReference type="GO" id="GO:0005524">
    <property type="term" value="F:ATP binding"/>
    <property type="evidence" value="ECO:0007669"/>
    <property type="project" value="UniProtKB-KW"/>
</dbReference>
<dbReference type="OrthoDB" id="1728974at2759"/>
<feature type="domain" description="DNA helicase Pif1-like DEAD-box helicase" evidence="2">
    <location>
        <begin position="233"/>
        <end position="339"/>
    </location>
</feature>
<comment type="cofactor">
    <cofactor evidence="1">
        <name>Mg(2+)</name>
        <dbReference type="ChEBI" id="CHEBI:18420"/>
    </cofactor>
</comment>
<dbReference type="STRING" id="225359.A0A2S4PI91"/>
<dbReference type="EMBL" id="PEDP01008456">
    <property type="protein sequence ID" value="POS81743.1"/>
    <property type="molecule type" value="Genomic_DNA"/>
</dbReference>
<keyword evidence="1" id="KW-0067">ATP-binding</keyword>
<evidence type="ECO:0000313" key="3">
    <source>
        <dbReference type="EMBL" id="POS81743.1"/>
    </source>
</evidence>
<evidence type="ECO:0000259" key="2">
    <source>
        <dbReference type="Pfam" id="PF05970"/>
    </source>
</evidence>
<keyword evidence="1" id="KW-0227">DNA damage</keyword>
<dbReference type="GO" id="GO:0006281">
    <property type="term" value="P:DNA repair"/>
    <property type="evidence" value="ECO:0007669"/>
    <property type="project" value="UniProtKB-KW"/>
</dbReference>
<evidence type="ECO:0000313" key="4">
    <source>
        <dbReference type="Proteomes" id="UP000237438"/>
    </source>
</evidence>
<dbReference type="PANTHER" id="PTHR10492">
    <property type="match status" value="1"/>
</dbReference>
<dbReference type="GO" id="GO:0000723">
    <property type="term" value="P:telomere maintenance"/>
    <property type="evidence" value="ECO:0007669"/>
    <property type="project" value="InterPro"/>
</dbReference>
<dbReference type="Proteomes" id="UP000237438">
    <property type="component" value="Unassembled WGS sequence"/>
</dbReference>
<dbReference type="GO" id="GO:0006310">
    <property type="term" value="P:DNA recombination"/>
    <property type="evidence" value="ECO:0007669"/>
    <property type="project" value="UniProtKB-KW"/>
</dbReference>
<sequence>MRYNAANTDGRDLLYIDFPMHYTHVKNRGWHIRKKGHTIGRLPVAVPRQGEHFYLRTLLTVKRGATSYEDLYTVDGVNYETPSATCRALGLIFDDSEWISLFDEIKDSTPAASLRNQFGVILANSEVLDPQGIWDRFREAFSDDCLFRISSLGRDLDAPPLEWSEEERRYDFALWLLGDVLQDLGLDWATARLVKYRHSWIVRERNALIAEALDFDQEVERQIFSNSVSLFSPGQRDAYDTIMHTITNGLKPNTFFLQGPAGTGKTFLYKTLCSQFRSEGKIVLCVASSGIAALLLPNGRTAHSLFKIPIACTDDSVCRIPAQSQLANLLRRTALIIWD</sequence>
<dbReference type="GO" id="GO:0016887">
    <property type="term" value="F:ATP hydrolysis activity"/>
    <property type="evidence" value="ECO:0007669"/>
    <property type="project" value="RHEA"/>
</dbReference>
<comment type="catalytic activity">
    <reaction evidence="1">
        <text>ATP + H2O = ADP + phosphate + H(+)</text>
        <dbReference type="Rhea" id="RHEA:13065"/>
        <dbReference type="ChEBI" id="CHEBI:15377"/>
        <dbReference type="ChEBI" id="CHEBI:15378"/>
        <dbReference type="ChEBI" id="CHEBI:30616"/>
        <dbReference type="ChEBI" id="CHEBI:43474"/>
        <dbReference type="ChEBI" id="CHEBI:456216"/>
        <dbReference type="EC" id="5.6.2.3"/>
    </reaction>
</comment>
<dbReference type="InterPro" id="IPR010285">
    <property type="entry name" value="DNA_helicase_pif1-like_DEAD"/>
</dbReference>
<comment type="similarity">
    <text evidence="1">Belongs to the helicase family.</text>
</comment>
<dbReference type="EC" id="5.6.2.3" evidence="1"/>
<dbReference type="SUPFAM" id="SSF52540">
    <property type="entry name" value="P-loop containing nucleoside triphosphate hydrolases"/>
    <property type="match status" value="1"/>
</dbReference>
<feature type="non-terminal residue" evidence="3">
    <location>
        <position position="339"/>
    </location>
</feature>
<organism evidence="3 4">
    <name type="scientific">Erysiphe pulchra</name>
    <dbReference type="NCBI Taxonomy" id="225359"/>
    <lineage>
        <taxon>Eukaryota</taxon>
        <taxon>Fungi</taxon>
        <taxon>Dikarya</taxon>
        <taxon>Ascomycota</taxon>
        <taxon>Pezizomycotina</taxon>
        <taxon>Leotiomycetes</taxon>
        <taxon>Erysiphales</taxon>
        <taxon>Erysiphaceae</taxon>
        <taxon>Erysiphe</taxon>
    </lineage>
</organism>
<dbReference type="Pfam" id="PF05970">
    <property type="entry name" value="PIF1"/>
    <property type="match status" value="1"/>
</dbReference>
<dbReference type="InterPro" id="IPR027417">
    <property type="entry name" value="P-loop_NTPase"/>
</dbReference>
<gene>
    <name evidence="3" type="ORF">EPUL_005923</name>
</gene>
<keyword evidence="1" id="KW-0233">DNA recombination</keyword>
<dbReference type="AlphaFoldDB" id="A0A2S4PI91"/>
<name>A0A2S4PI91_9PEZI</name>